<dbReference type="SUPFAM" id="SSF52047">
    <property type="entry name" value="RNI-like"/>
    <property type="match status" value="1"/>
</dbReference>
<name>A0A7S1VQE0_9STRA</name>
<accession>A0A7S1VQE0</accession>
<sequence>MELGSVTIDSTNSGLLAEALAHNNKVTVVNLESAKVDIAAAVPLFQTNRSIETIRLSNTNIDDEGADKLGEAILANENCSIDDLWLDDNQINEGAGKLVRALKDRQRSLHCGRTRLWLGKNAIDDSGARVIASALRDSDNYGLDYLNLQDNPITGVGARSLHDAISPDDGIEISLVGNRFDPETTAMLRGNGHFVVGRCGFVSISGNM</sequence>
<dbReference type="InterPro" id="IPR001611">
    <property type="entry name" value="Leu-rich_rpt"/>
</dbReference>
<dbReference type="AlphaFoldDB" id="A0A7S1VQE0"/>
<dbReference type="PANTHER" id="PTHR24111">
    <property type="entry name" value="LEUCINE-RICH REPEAT-CONTAINING PROTEIN 34"/>
    <property type="match status" value="1"/>
</dbReference>
<dbReference type="PANTHER" id="PTHR24111:SF0">
    <property type="entry name" value="LEUCINE-RICH REPEAT-CONTAINING PROTEIN"/>
    <property type="match status" value="1"/>
</dbReference>
<keyword evidence="1" id="KW-0677">Repeat</keyword>
<dbReference type="InterPro" id="IPR032675">
    <property type="entry name" value="LRR_dom_sf"/>
</dbReference>
<evidence type="ECO:0000256" key="1">
    <source>
        <dbReference type="ARBA" id="ARBA00022737"/>
    </source>
</evidence>
<dbReference type="EMBL" id="HBGK01048002">
    <property type="protein sequence ID" value="CAD9307749.1"/>
    <property type="molecule type" value="Transcribed_RNA"/>
</dbReference>
<dbReference type="InterPro" id="IPR052201">
    <property type="entry name" value="LRR-containing_regulator"/>
</dbReference>
<dbReference type="Gene3D" id="3.80.10.10">
    <property type="entry name" value="Ribonuclease Inhibitor"/>
    <property type="match status" value="1"/>
</dbReference>
<evidence type="ECO:0000313" key="2">
    <source>
        <dbReference type="EMBL" id="CAD9307749.1"/>
    </source>
</evidence>
<dbReference type="SMART" id="SM00368">
    <property type="entry name" value="LRR_RI"/>
    <property type="match status" value="4"/>
</dbReference>
<dbReference type="Pfam" id="PF13516">
    <property type="entry name" value="LRR_6"/>
    <property type="match status" value="2"/>
</dbReference>
<proteinExistence type="predicted"/>
<gene>
    <name evidence="2" type="ORF">GOCE00092_LOCUS25192</name>
</gene>
<protein>
    <submittedName>
        <fullName evidence="2">Uncharacterized protein</fullName>
    </submittedName>
</protein>
<reference evidence="2" key="1">
    <citation type="submission" date="2021-01" db="EMBL/GenBank/DDBJ databases">
        <authorList>
            <person name="Corre E."/>
            <person name="Pelletier E."/>
            <person name="Niang G."/>
            <person name="Scheremetjew M."/>
            <person name="Finn R."/>
            <person name="Kale V."/>
            <person name="Holt S."/>
            <person name="Cochrane G."/>
            <person name="Meng A."/>
            <person name="Brown T."/>
            <person name="Cohen L."/>
        </authorList>
    </citation>
    <scope>NUCLEOTIDE SEQUENCE</scope>
    <source>
        <strain evidence="2">CCMP 410</strain>
    </source>
</reference>
<organism evidence="2">
    <name type="scientific">Grammatophora oceanica</name>
    <dbReference type="NCBI Taxonomy" id="210454"/>
    <lineage>
        <taxon>Eukaryota</taxon>
        <taxon>Sar</taxon>
        <taxon>Stramenopiles</taxon>
        <taxon>Ochrophyta</taxon>
        <taxon>Bacillariophyta</taxon>
        <taxon>Fragilariophyceae</taxon>
        <taxon>Fragilariophycidae</taxon>
        <taxon>Rhabdonematales</taxon>
        <taxon>Grammatophoraceae</taxon>
        <taxon>Grammatophora</taxon>
    </lineage>
</organism>